<feature type="transmembrane region" description="Helical" evidence="1">
    <location>
        <begin position="439"/>
        <end position="461"/>
    </location>
</feature>
<sequence>MTIVKFINEVGFKVREGDVKKVNGTISDIKSTATKLLGAIGIGFSLTKINALVEEFGRVNEQVKNSTAALGDQAEIQKKIMESARQTRSSYAETAGVISDLVHESPELFGNIDEAVKFNNAATMLFKSAGKTNEDIAGLMEAINKSFAKGYVDSETISQLLERSPEAVELLNKKLGTTSDKLEEMASSRTMTVADLKAAFVDNANTIEQKFGGVQYRITDALTVIRSEWGLWLTQMDSTLGVTNTIANAMVKFSDTAMRVMNRVRNAVVWLNDKLGGSGNLLKLLAIAAGALLFAFKFDKITSGVAAIIKGLKGVNKEALLMAAKIIIIALLVEDFINFMQGNNSLLGSLLERAGVDVDKFRANIIKIWENIKTILTAVWKGIKNVAIPIFQGIWSVIKTVFEAIGKIIDKIAPQFANLADQIANGNIDTDKWVKVGEAIAKIIAVIIGVVAAVKTVIAVVRTVTSVVKGVSAVISFVSSPVGLVILAIMALIAVGILLYKNWDEIKAFAIRIWTAIKDFFVNIFTSIGNFFTSIWEGISTFFSSVWNSIKETVSGAVSAVWETISTVFSTIWEFISGVATNIWTAITTAFTNILSGITGTIGNIKDSIVTGFTAAIDWIKSLPAQALQWGADIINNIVEGIKGAVGKVGEAVSGVASKIKGFLGFSEPDEGPLSDFHTYMPDMIDLMTKGISAGKAKVRDALGALTGDMSIMAQANVASPTTARTAMGSNSVSKSVVQNVNINNKFEGDRAGQQKSAAAMDKAAGDSTGEMARALAYAR</sequence>
<feature type="domain" description="Tape measure protein N-terminal" evidence="2">
    <location>
        <begin position="50"/>
        <end position="237"/>
    </location>
</feature>
<name>A0A9E1GK11_9FIRM</name>
<keyword evidence="1" id="KW-1133">Transmembrane helix</keyword>
<evidence type="ECO:0000259" key="2">
    <source>
        <dbReference type="Pfam" id="PF20155"/>
    </source>
</evidence>
<dbReference type="AlphaFoldDB" id="A0A9E1GK11"/>
<dbReference type="InterPro" id="IPR013491">
    <property type="entry name" value="Tape_meas_N"/>
</dbReference>
<gene>
    <name evidence="3" type="ORF">KH315_06370</name>
</gene>
<proteinExistence type="predicted"/>
<feature type="transmembrane region" description="Helical" evidence="1">
    <location>
        <begin position="473"/>
        <end position="500"/>
    </location>
</feature>
<dbReference type="Gene3D" id="1.20.120.20">
    <property type="entry name" value="Apolipoprotein"/>
    <property type="match status" value="1"/>
</dbReference>
<evidence type="ECO:0000313" key="4">
    <source>
        <dbReference type="Proteomes" id="UP000811365"/>
    </source>
</evidence>
<comment type="caution">
    <text evidence="3">The sequence shown here is derived from an EMBL/GenBank/DDBJ whole genome shotgun (WGS) entry which is preliminary data.</text>
</comment>
<protein>
    <submittedName>
        <fullName evidence="3">Tape measure protein</fullName>
    </submittedName>
</protein>
<evidence type="ECO:0000256" key="1">
    <source>
        <dbReference type="SAM" id="Phobius"/>
    </source>
</evidence>
<dbReference type="Proteomes" id="UP000811365">
    <property type="component" value="Unassembled WGS sequence"/>
</dbReference>
<feature type="transmembrane region" description="Helical" evidence="1">
    <location>
        <begin position="520"/>
        <end position="543"/>
    </location>
</feature>
<dbReference type="EMBL" id="JAGZYH010000019">
    <property type="protein sequence ID" value="MBS6621775.1"/>
    <property type="molecule type" value="Genomic_DNA"/>
</dbReference>
<dbReference type="Pfam" id="PF20155">
    <property type="entry name" value="TMP_3"/>
    <property type="match status" value="1"/>
</dbReference>
<dbReference type="SUPFAM" id="SSF48371">
    <property type="entry name" value="ARM repeat"/>
    <property type="match status" value="1"/>
</dbReference>
<accession>A0A9E1GK11</accession>
<reference evidence="3" key="1">
    <citation type="submission" date="2021-02" db="EMBL/GenBank/DDBJ databases">
        <title>Infant gut strain persistence is associated with maternal origin, phylogeny, and functional potential including surface adhesion and iron acquisition.</title>
        <authorList>
            <person name="Lou Y.C."/>
        </authorList>
    </citation>
    <scope>NUCLEOTIDE SEQUENCE</scope>
    <source>
        <strain evidence="3">L2_039_000G1_dasL2_039_000G1_maxbin2.maxbin.077</strain>
    </source>
</reference>
<dbReference type="InterPro" id="IPR016024">
    <property type="entry name" value="ARM-type_fold"/>
</dbReference>
<keyword evidence="1" id="KW-0472">Membrane</keyword>
<keyword evidence="1" id="KW-0812">Transmembrane</keyword>
<organism evidence="3 4">
    <name type="scientific">Faecalibacterium prausnitzii</name>
    <dbReference type="NCBI Taxonomy" id="853"/>
    <lineage>
        <taxon>Bacteria</taxon>
        <taxon>Bacillati</taxon>
        <taxon>Bacillota</taxon>
        <taxon>Clostridia</taxon>
        <taxon>Eubacteriales</taxon>
        <taxon>Oscillospiraceae</taxon>
        <taxon>Faecalibacterium</taxon>
    </lineage>
</organism>
<dbReference type="NCBIfam" id="TIGR02675">
    <property type="entry name" value="tape_meas_nterm"/>
    <property type="match status" value="1"/>
</dbReference>
<evidence type="ECO:0000313" key="3">
    <source>
        <dbReference type="EMBL" id="MBS6621775.1"/>
    </source>
</evidence>